<dbReference type="EMBL" id="QJKJ01004181">
    <property type="protein sequence ID" value="RDX95230.1"/>
    <property type="molecule type" value="Genomic_DNA"/>
</dbReference>
<sequence length="299" mass="33214">MRNQPEMVTSKSMLDTILKLTNITTPIRARLHSHPMTLTITPLTSIGVPSVKLINPKTMPQTLPITPLIPAPPSPTLNPIPIIPPLHPIPFIPPTHKVVINPTPITLPSMKLPLIKIPITIKLHPLSPNPLFILILILIPILPPHCSITDEPLNRFVAPLGRKPEPLQVPIPSVLQNRNGSLDQTLVPVREVEHHGEEDQHHQHVLGSNRGSGSHEEVGKELCLVLEFLLLLLLLLSEDSSGRKSSSLTEERLWIDERVVGDEHRSSEDWVRVSLVWVWLFFGASIAVTHVAQCPPHDL</sequence>
<gene>
    <name evidence="2" type="ORF">CR513_22280</name>
</gene>
<proteinExistence type="predicted"/>
<protein>
    <submittedName>
        <fullName evidence="2">Uncharacterized protein</fullName>
    </submittedName>
</protein>
<comment type="caution">
    <text evidence="2">The sequence shown here is derived from an EMBL/GenBank/DDBJ whole genome shotgun (WGS) entry which is preliminary data.</text>
</comment>
<name>A0A371GXE5_MUCPR</name>
<organism evidence="2 3">
    <name type="scientific">Mucuna pruriens</name>
    <name type="common">Velvet bean</name>
    <name type="synonym">Dolichos pruriens</name>
    <dbReference type="NCBI Taxonomy" id="157652"/>
    <lineage>
        <taxon>Eukaryota</taxon>
        <taxon>Viridiplantae</taxon>
        <taxon>Streptophyta</taxon>
        <taxon>Embryophyta</taxon>
        <taxon>Tracheophyta</taxon>
        <taxon>Spermatophyta</taxon>
        <taxon>Magnoliopsida</taxon>
        <taxon>eudicotyledons</taxon>
        <taxon>Gunneridae</taxon>
        <taxon>Pentapetalae</taxon>
        <taxon>rosids</taxon>
        <taxon>fabids</taxon>
        <taxon>Fabales</taxon>
        <taxon>Fabaceae</taxon>
        <taxon>Papilionoideae</taxon>
        <taxon>50 kb inversion clade</taxon>
        <taxon>NPAAA clade</taxon>
        <taxon>indigoferoid/millettioid clade</taxon>
        <taxon>Phaseoleae</taxon>
        <taxon>Mucuna</taxon>
    </lineage>
</organism>
<evidence type="ECO:0000313" key="2">
    <source>
        <dbReference type="EMBL" id="RDX95230.1"/>
    </source>
</evidence>
<accession>A0A371GXE5</accession>
<reference evidence="2" key="1">
    <citation type="submission" date="2018-05" db="EMBL/GenBank/DDBJ databases">
        <title>Draft genome of Mucuna pruriens seed.</title>
        <authorList>
            <person name="Nnadi N.E."/>
            <person name="Vos R."/>
            <person name="Hasami M.H."/>
            <person name="Devisetty U.K."/>
            <person name="Aguiy J.C."/>
        </authorList>
    </citation>
    <scope>NUCLEOTIDE SEQUENCE [LARGE SCALE GENOMIC DNA]</scope>
    <source>
        <strain evidence="2">JCA_2017</strain>
    </source>
</reference>
<keyword evidence="3" id="KW-1185">Reference proteome</keyword>
<evidence type="ECO:0000256" key="1">
    <source>
        <dbReference type="SAM" id="MobiDB-lite"/>
    </source>
</evidence>
<dbReference type="AlphaFoldDB" id="A0A371GXE5"/>
<evidence type="ECO:0000313" key="3">
    <source>
        <dbReference type="Proteomes" id="UP000257109"/>
    </source>
</evidence>
<feature type="non-terminal residue" evidence="2">
    <location>
        <position position="1"/>
    </location>
</feature>
<feature type="region of interest" description="Disordered" evidence="1">
    <location>
        <begin position="194"/>
        <end position="213"/>
    </location>
</feature>
<dbReference type="Proteomes" id="UP000257109">
    <property type="component" value="Unassembled WGS sequence"/>
</dbReference>